<keyword evidence="2" id="KW-0732">Signal</keyword>
<dbReference type="EMBL" id="CP126216">
    <property type="protein sequence ID" value="WIA17945.1"/>
    <property type="molecule type" value="Genomic_DNA"/>
</dbReference>
<feature type="region of interest" description="Disordered" evidence="1">
    <location>
        <begin position="22"/>
        <end position="70"/>
    </location>
</feature>
<keyword evidence="4" id="KW-1185">Reference proteome</keyword>
<accession>A0ABY8U9T2</accession>
<protein>
    <recommendedName>
        <fullName evidence="5">GH18 domain-containing protein</fullName>
    </recommendedName>
</protein>
<reference evidence="3 4" key="1">
    <citation type="submission" date="2023-05" db="EMBL/GenBank/DDBJ databases">
        <title>A 100% complete, gapless, phased diploid assembly of the Scenedesmus obliquus UTEX 3031 genome.</title>
        <authorList>
            <person name="Biondi T.C."/>
            <person name="Hanschen E.R."/>
            <person name="Kwon T."/>
            <person name="Eng W."/>
            <person name="Kruse C.P.S."/>
            <person name="Koehler S.I."/>
            <person name="Kunde Y."/>
            <person name="Gleasner C.D."/>
            <person name="You Mak K.T."/>
            <person name="Polle J."/>
            <person name="Hovde B.T."/>
            <person name="Starkenburg S.R."/>
        </authorList>
    </citation>
    <scope>NUCLEOTIDE SEQUENCE [LARGE SCALE GENOMIC DNA]</scope>
    <source>
        <strain evidence="3 4">DOE0152z</strain>
    </source>
</reference>
<gene>
    <name evidence="3" type="ORF">OEZ85_009437</name>
</gene>
<sequence length="518" mass="57005">MKLSKQIVTSVVLLLLLGSAAAGQGPGSRLQPSDKRNSSSSSSSSSNSTTKRRGSSSLGRSYQAAVSQGTEIRQGTEISPTVMIYGFPDVESDTGPRPCQKAISNSKGLNAKKINFMITVYGVHKGRYFDRFYYKDRKSVMLPVEASQTARYRQGLEKCFKAALDAGFTGIHILAHVDVFDQSLSSRTLWRNVVLFSPTAPAADSSSGSYSYTDALLQPAAEALNNVINRETTVEFTLAGEQGLSVWSYPRDYTQAMQRMRSILSRGGLDPSRHTFGVSFNYDKVCGCVEPEERDPIRYNNTYMERYKRAAPWIKKNIDVEGVKQLLEASDFIGLSSYAPLPANLTQASMEVSIETAAFEMQPFGIDLKSYLFAKGKPLVYSEQGIGGCTDNKRLPPSLDYIRVHPFSGCGGSYSSQLDPWKVPEYQAYRRKLYQLLADWAAVGGGPQYRVDGIYVWNSGSWDVMGVNPSSTTREGTYADSVIKGYVQQLNAAVNGYTPTYQQLGPSQNNKGAFGSRR</sequence>
<feature type="signal peptide" evidence="2">
    <location>
        <begin position="1"/>
        <end position="22"/>
    </location>
</feature>
<feature type="chain" id="PRO_5045976633" description="GH18 domain-containing protein" evidence="2">
    <location>
        <begin position="23"/>
        <end position="518"/>
    </location>
</feature>
<evidence type="ECO:0000313" key="4">
    <source>
        <dbReference type="Proteomes" id="UP001244341"/>
    </source>
</evidence>
<evidence type="ECO:0008006" key="5">
    <source>
        <dbReference type="Google" id="ProtNLM"/>
    </source>
</evidence>
<proteinExistence type="predicted"/>
<organism evidence="3 4">
    <name type="scientific">Tetradesmus obliquus</name>
    <name type="common">Green alga</name>
    <name type="synonym">Acutodesmus obliquus</name>
    <dbReference type="NCBI Taxonomy" id="3088"/>
    <lineage>
        <taxon>Eukaryota</taxon>
        <taxon>Viridiplantae</taxon>
        <taxon>Chlorophyta</taxon>
        <taxon>core chlorophytes</taxon>
        <taxon>Chlorophyceae</taxon>
        <taxon>CS clade</taxon>
        <taxon>Sphaeropleales</taxon>
        <taxon>Scenedesmaceae</taxon>
        <taxon>Tetradesmus</taxon>
    </lineage>
</organism>
<name>A0ABY8U9T2_TETOB</name>
<dbReference type="Proteomes" id="UP001244341">
    <property type="component" value="Chromosome 9b"/>
</dbReference>
<evidence type="ECO:0000313" key="3">
    <source>
        <dbReference type="EMBL" id="WIA17945.1"/>
    </source>
</evidence>
<evidence type="ECO:0000256" key="1">
    <source>
        <dbReference type="SAM" id="MobiDB-lite"/>
    </source>
</evidence>
<feature type="compositionally biased region" description="Low complexity" evidence="1">
    <location>
        <begin position="38"/>
        <end position="49"/>
    </location>
</feature>
<evidence type="ECO:0000256" key="2">
    <source>
        <dbReference type="SAM" id="SignalP"/>
    </source>
</evidence>
<feature type="compositionally biased region" description="Polar residues" evidence="1">
    <location>
        <begin position="58"/>
        <end position="70"/>
    </location>
</feature>